<dbReference type="InterPro" id="IPR000994">
    <property type="entry name" value="Pept_M24"/>
</dbReference>
<dbReference type="Gene3D" id="3.90.230.10">
    <property type="entry name" value="Creatinase/methionine aminopeptidase superfamily"/>
    <property type="match status" value="1"/>
</dbReference>
<evidence type="ECO:0000256" key="5">
    <source>
        <dbReference type="ARBA" id="ARBA00022723"/>
    </source>
</evidence>
<keyword evidence="7" id="KW-0464">Manganese</keyword>
<dbReference type="GO" id="GO:0006508">
    <property type="term" value="P:proteolysis"/>
    <property type="evidence" value="ECO:0007669"/>
    <property type="project" value="TreeGrafter"/>
</dbReference>
<keyword evidence="10" id="KW-1185">Reference proteome</keyword>
<dbReference type="EMBL" id="JNFF01000110">
    <property type="protein sequence ID" value="KEQ28680.1"/>
    <property type="molecule type" value="Genomic_DNA"/>
</dbReference>
<dbReference type="SUPFAM" id="SSF53092">
    <property type="entry name" value="Creatinase/prolidase N-terminal domain"/>
    <property type="match status" value="1"/>
</dbReference>
<name>A0A081PDA7_9SPHI</name>
<keyword evidence="6" id="KW-0378">Hydrolase</keyword>
<dbReference type="InterPro" id="IPR029149">
    <property type="entry name" value="Creatin/AminoP/Spt16_N"/>
</dbReference>
<evidence type="ECO:0000313" key="10">
    <source>
        <dbReference type="Proteomes" id="UP000028007"/>
    </source>
</evidence>
<evidence type="ECO:0000259" key="8">
    <source>
        <dbReference type="SMART" id="SM01011"/>
    </source>
</evidence>
<dbReference type="InterPro" id="IPR052433">
    <property type="entry name" value="X-Pro_dipept-like"/>
</dbReference>
<accession>A0A081PDA7</accession>
<comment type="catalytic activity">
    <reaction evidence="1">
        <text>Release of any N-terminal amino acid, including proline, that is linked to proline, even from a dipeptide or tripeptide.</text>
        <dbReference type="EC" id="3.4.11.9"/>
    </reaction>
</comment>
<organism evidence="9 10">
    <name type="scientific">Pedobacter antarcticus 4BY</name>
    <dbReference type="NCBI Taxonomy" id="1358423"/>
    <lineage>
        <taxon>Bacteria</taxon>
        <taxon>Pseudomonadati</taxon>
        <taxon>Bacteroidota</taxon>
        <taxon>Sphingobacteriia</taxon>
        <taxon>Sphingobacteriales</taxon>
        <taxon>Sphingobacteriaceae</taxon>
        <taxon>Pedobacter</taxon>
    </lineage>
</organism>
<dbReference type="eggNOG" id="COG0006">
    <property type="taxonomic scope" value="Bacteria"/>
</dbReference>
<comment type="cofactor">
    <cofactor evidence="2">
        <name>Mn(2+)</name>
        <dbReference type="ChEBI" id="CHEBI:29035"/>
    </cofactor>
</comment>
<comment type="caution">
    <text evidence="9">The sequence shown here is derived from an EMBL/GenBank/DDBJ whole genome shotgun (WGS) entry which is preliminary data.</text>
</comment>
<sequence>MFAKEVYNNRRNELALTLRSGILLFMGNEESPINFKDNTYHFRQDSTFLYYFALNEPHLAALIDLDEQKAIVFGDEMSLDDIVWMGRQETLKEKCASVGLDFLQASSELENYLGRARAKGRQIHFLPPYRSENKIRLSQALGLAIDELPGSASITFTKAVIAQRSIKSAEEIHEINQAASISADIHHLIMQTAKPGQTERDLVASIQQAAVASGGQLAYPAIVTTRGQILHNHYYGNTLKEGQLVLNDSGVETALGYAGDLTRTFPVSKKFTTNQKEVYDIVLEAYNQAVKLLSNGVLYLDVHLKACKTLAYGLKDMGLMKGNIDDAVALGAHALFFQCGTGHMMGLDVHDMEDLGEIYVGYTDKLNKNTTQFGLKSLRLGKKLESGYVVTVEPGLYFIPELIDQWGASKQFGDYINYDKLEAFRDFSGIRIEDDFLITPNGHEMLGKHLAMTTDEIEAIRAEAF</sequence>
<feature type="domain" description="Aminopeptidase P N-terminal" evidence="8">
    <location>
        <begin position="2"/>
        <end position="134"/>
    </location>
</feature>
<reference evidence="9 10" key="1">
    <citation type="journal article" date="1992" name="Int. J. Syst. Bacteriol.">
        <title>Sphingobacterium antarcticus sp. nov. a Psychrotrophic Bacterium from the Soils of Schirmacher Oasis, Antarctica.</title>
        <authorList>
            <person name="Shivaji S."/>
            <person name="Ray M.K."/>
            <person name="Rao N.S."/>
            <person name="Saiserr L."/>
            <person name="Jagannadham M.V."/>
            <person name="Kumar G.S."/>
            <person name="Reddy G."/>
            <person name="Bhargava P.M."/>
        </authorList>
    </citation>
    <scope>NUCLEOTIDE SEQUENCE [LARGE SCALE GENOMIC DNA]</scope>
    <source>
        <strain evidence="9 10">4BY</strain>
    </source>
</reference>
<dbReference type="Pfam" id="PF05195">
    <property type="entry name" value="AMP_N"/>
    <property type="match status" value="1"/>
</dbReference>
<protein>
    <recommendedName>
        <fullName evidence="4">Xaa-Pro aminopeptidase</fullName>
        <ecNumber evidence="4">3.4.11.9</ecNumber>
    </recommendedName>
</protein>
<dbReference type="SMART" id="SM01011">
    <property type="entry name" value="AMP_N"/>
    <property type="match status" value="1"/>
</dbReference>
<dbReference type="RefSeq" id="WP_037443696.1">
    <property type="nucleotide sequence ID" value="NZ_JNFF01000110.1"/>
</dbReference>
<dbReference type="SUPFAM" id="SSF55920">
    <property type="entry name" value="Creatinase/aminopeptidase"/>
    <property type="match status" value="1"/>
</dbReference>
<dbReference type="PANTHER" id="PTHR43226">
    <property type="entry name" value="XAA-PRO AMINOPEPTIDASE 3"/>
    <property type="match status" value="1"/>
</dbReference>
<dbReference type="GO" id="GO:0030145">
    <property type="term" value="F:manganese ion binding"/>
    <property type="evidence" value="ECO:0007669"/>
    <property type="project" value="InterPro"/>
</dbReference>
<dbReference type="PANTHER" id="PTHR43226:SF4">
    <property type="entry name" value="XAA-PRO AMINOPEPTIDASE 3"/>
    <property type="match status" value="1"/>
</dbReference>
<dbReference type="GO" id="GO:0005829">
    <property type="term" value="C:cytosol"/>
    <property type="evidence" value="ECO:0007669"/>
    <property type="project" value="TreeGrafter"/>
</dbReference>
<keyword evidence="9" id="KW-0645">Protease</keyword>
<evidence type="ECO:0000256" key="2">
    <source>
        <dbReference type="ARBA" id="ARBA00001936"/>
    </source>
</evidence>
<dbReference type="AlphaFoldDB" id="A0A081PDA7"/>
<evidence type="ECO:0000256" key="1">
    <source>
        <dbReference type="ARBA" id="ARBA00001424"/>
    </source>
</evidence>
<keyword evidence="9" id="KW-0031">Aminopeptidase</keyword>
<dbReference type="InterPro" id="IPR007865">
    <property type="entry name" value="Aminopep_P_N"/>
</dbReference>
<evidence type="ECO:0000256" key="3">
    <source>
        <dbReference type="ARBA" id="ARBA00008766"/>
    </source>
</evidence>
<dbReference type="Pfam" id="PF00557">
    <property type="entry name" value="Peptidase_M24"/>
    <property type="match status" value="1"/>
</dbReference>
<gene>
    <name evidence="9" type="ORF">N180_04595</name>
</gene>
<evidence type="ECO:0000256" key="6">
    <source>
        <dbReference type="ARBA" id="ARBA00022801"/>
    </source>
</evidence>
<dbReference type="InterPro" id="IPR036005">
    <property type="entry name" value="Creatinase/aminopeptidase-like"/>
</dbReference>
<comment type="similarity">
    <text evidence="3">Belongs to the peptidase M24B family.</text>
</comment>
<proteinExistence type="inferred from homology"/>
<dbReference type="Gene3D" id="3.40.350.10">
    <property type="entry name" value="Creatinase/prolidase N-terminal domain"/>
    <property type="match status" value="1"/>
</dbReference>
<evidence type="ECO:0000313" key="9">
    <source>
        <dbReference type="EMBL" id="KEQ28680.1"/>
    </source>
</evidence>
<dbReference type="CDD" id="cd01087">
    <property type="entry name" value="Prolidase"/>
    <property type="match status" value="1"/>
</dbReference>
<evidence type="ECO:0000256" key="7">
    <source>
        <dbReference type="ARBA" id="ARBA00023211"/>
    </source>
</evidence>
<evidence type="ECO:0000256" key="4">
    <source>
        <dbReference type="ARBA" id="ARBA00012574"/>
    </source>
</evidence>
<keyword evidence="5" id="KW-0479">Metal-binding</keyword>
<dbReference type="EC" id="3.4.11.9" evidence="4"/>
<dbReference type="OrthoDB" id="9806388at2"/>
<dbReference type="GO" id="GO:0070006">
    <property type="term" value="F:metalloaminopeptidase activity"/>
    <property type="evidence" value="ECO:0007669"/>
    <property type="project" value="InterPro"/>
</dbReference>
<dbReference type="Proteomes" id="UP000028007">
    <property type="component" value="Unassembled WGS sequence"/>
</dbReference>